<evidence type="ECO:0000256" key="2">
    <source>
        <dbReference type="ARBA" id="ARBA00022723"/>
    </source>
</evidence>
<protein>
    <submittedName>
        <fullName evidence="7">Glutathionylspermidine synthase family protein</fullName>
    </submittedName>
</protein>
<dbReference type="AlphaFoldDB" id="A0A9X4AW60"/>
<dbReference type="GO" id="GO:0016874">
    <property type="term" value="F:ligase activity"/>
    <property type="evidence" value="ECO:0007669"/>
    <property type="project" value="UniProtKB-KW"/>
</dbReference>
<keyword evidence="3" id="KW-0547">Nucleotide-binding</keyword>
<dbReference type="RefSeq" id="WP_272427317.1">
    <property type="nucleotide sequence ID" value="NZ_JAGTJJ010000046.1"/>
</dbReference>
<dbReference type="Proteomes" id="UP001151081">
    <property type="component" value="Unassembled WGS sequence"/>
</dbReference>
<feature type="domain" description="Glutathionylspermidine synthase pre-ATP-grasp-like" evidence="6">
    <location>
        <begin position="64"/>
        <end position="406"/>
    </location>
</feature>
<keyword evidence="1" id="KW-0436">Ligase</keyword>
<dbReference type="SUPFAM" id="SSF56059">
    <property type="entry name" value="Glutathione synthetase ATP-binding domain-like"/>
    <property type="match status" value="1"/>
</dbReference>
<keyword evidence="8" id="KW-1185">Reference proteome</keyword>
<name>A0A9X4AW60_9BACT</name>
<evidence type="ECO:0000256" key="4">
    <source>
        <dbReference type="ARBA" id="ARBA00022840"/>
    </source>
</evidence>
<gene>
    <name evidence="7" type="ORF">KEG57_41300</name>
</gene>
<dbReference type="GO" id="GO:0005524">
    <property type="term" value="F:ATP binding"/>
    <property type="evidence" value="ECO:0007669"/>
    <property type="project" value="UniProtKB-KW"/>
</dbReference>
<dbReference type="GO" id="GO:0046872">
    <property type="term" value="F:metal ion binding"/>
    <property type="evidence" value="ECO:0007669"/>
    <property type="project" value="UniProtKB-KW"/>
</dbReference>
<dbReference type="InterPro" id="IPR005494">
    <property type="entry name" value="GSPS_pre-ATP-grasp-like_dom"/>
</dbReference>
<proteinExistence type="predicted"/>
<evidence type="ECO:0000256" key="3">
    <source>
        <dbReference type="ARBA" id="ARBA00022741"/>
    </source>
</evidence>
<reference evidence="7 8" key="1">
    <citation type="submission" date="2021-04" db="EMBL/GenBank/DDBJ databases">
        <title>Genome analysis of Polyangium sp.</title>
        <authorList>
            <person name="Li Y."/>
            <person name="Wang J."/>
        </authorList>
    </citation>
    <scope>NUCLEOTIDE SEQUENCE [LARGE SCALE GENOMIC DNA]</scope>
    <source>
        <strain evidence="7 8">SDU14</strain>
    </source>
</reference>
<accession>A0A9X4AW60</accession>
<evidence type="ECO:0000256" key="1">
    <source>
        <dbReference type="ARBA" id="ARBA00022598"/>
    </source>
</evidence>
<keyword evidence="4" id="KW-0067">ATP-binding</keyword>
<dbReference type="Pfam" id="PF03738">
    <property type="entry name" value="GSP_synth"/>
    <property type="match status" value="1"/>
</dbReference>
<comment type="caution">
    <text evidence="7">The sequence shown here is derived from an EMBL/GenBank/DDBJ whole genome shotgun (WGS) entry which is preliminary data.</text>
</comment>
<keyword evidence="5" id="KW-0460">Magnesium</keyword>
<evidence type="ECO:0000313" key="7">
    <source>
        <dbReference type="EMBL" id="MDC3986978.1"/>
    </source>
</evidence>
<evidence type="ECO:0000256" key="5">
    <source>
        <dbReference type="ARBA" id="ARBA00022842"/>
    </source>
</evidence>
<sequence>MTRATRAEDPKARAPLRAGPALAPAVFRELRRTMELACFKWDVQVGDTTALAPFPLFLDEATWAHLGGLAERLTRETLAAEREILDRPALQRRIWLPPALQRLFRRAAAARPTPSAARVMRFDFHFTTEGWRISEVNSDVPGGFTEATHFTALVAGCFPGTRAAGDPTKRLVDALLGRARDEGAIALLSAPGFMEDHQVVTHLAKQLRDRGAAAFCASPAHVRFHDGRAHLISAEYHGPLGALVRFYQAEWLPRLPRAVDWEPLFVGGRTPVSNPGTAALSESKRLPLVWDELGARLDTWRRLLPETRDPRDAPWLRDDGWILKSAYCNTGDTVSMRPHMTALEWANLALRVSLAPSGWVAQRKFVTVPLETPLGPMLPCIGVYTVDGRAAGAYGRVTEKPFIDAGATDVAVLIAEERP</sequence>
<evidence type="ECO:0000313" key="8">
    <source>
        <dbReference type="Proteomes" id="UP001151081"/>
    </source>
</evidence>
<evidence type="ECO:0000259" key="6">
    <source>
        <dbReference type="Pfam" id="PF03738"/>
    </source>
</evidence>
<dbReference type="EMBL" id="JAGTJJ010000046">
    <property type="protein sequence ID" value="MDC3986978.1"/>
    <property type="molecule type" value="Genomic_DNA"/>
</dbReference>
<organism evidence="7 8">
    <name type="scientific">Polyangium jinanense</name>
    <dbReference type="NCBI Taxonomy" id="2829994"/>
    <lineage>
        <taxon>Bacteria</taxon>
        <taxon>Pseudomonadati</taxon>
        <taxon>Myxococcota</taxon>
        <taxon>Polyangia</taxon>
        <taxon>Polyangiales</taxon>
        <taxon>Polyangiaceae</taxon>
        <taxon>Polyangium</taxon>
    </lineage>
</organism>
<keyword evidence="2" id="KW-0479">Metal-binding</keyword>